<keyword evidence="3" id="KW-1185">Reference proteome</keyword>
<evidence type="ECO:0000313" key="2">
    <source>
        <dbReference type="EMBL" id="OPH40198.1"/>
    </source>
</evidence>
<name>A0ABX3NLD8_9GAMM</name>
<gene>
    <name evidence="2" type="ORF">B5J93_00285</name>
</gene>
<keyword evidence="1" id="KW-0812">Transmembrane</keyword>
<keyword evidence="1" id="KW-1133">Transmembrane helix</keyword>
<sequence>MNPICNLSTIYQKSKIASRILLAIFGSYLTAFLISVLPLALPILNVSAVAWGKIIGVVGGSFTFVLIFCIYSLKKAWIFMIILNFFLFFLCWYFVPNFTNFIGK</sequence>
<dbReference type="EMBL" id="MXAP01000005">
    <property type="protein sequence ID" value="OPH40198.1"/>
    <property type="molecule type" value="Genomic_DNA"/>
</dbReference>
<comment type="caution">
    <text evidence="2">The sequence shown here is derived from an EMBL/GenBank/DDBJ whole genome shotgun (WGS) entry which is preliminary data.</text>
</comment>
<accession>A0ABX3NLD8</accession>
<proteinExistence type="predicted"/>
<organism evidence="2 3">
    <name type="scientific">Moraxella equi</name>
    <dbReference type="NCBI Taxonomy" id="60442"/>
    <lineage>
        <taxon>Bacteria</taxon>
        <taxon>Pseudomonadati</taxon>
        <taxon>Pseudomonadota</taxon>
        <taxon>Gammaproteobacteria</taxon>
        <taxon>Moraxellales</taxon>
        <taxon>Moraxellaceae</taxon>
        <taxon>Moraxella</taxon>
    </lineage>
</organism>
<feature type="transmembrane region" description="Helical" evidence="1">
    <location>
        <begin position="77"/>
        <end position="95"/>
    </location>
</feature>
<dbReference type="RefSeq" id="WP_079323883.1">
    <property type="nucleotide sequence ID" value="NZ_MXAP01000005.1"/>
</dbReference>
<protein>
    <submittedName>
        <fullName evidence="2">Uncharacterized protein</fullName>
    </submittedName>
</protein>
<reference evidence="2 3" key="1">
    <citation type="submission" date="2017-03" db="EMBL/GenBank/DDBJ databases">
        <title>Draft genome sequence of Moraxella equi CCUG 4950T type strain.</title>
        <authorList>
            <person name="Salva-Serra F."/>
            <person name="Engstrom-Jakobsson H."/>
            <person name="Thorell K."/>
            <person name="Jaen-Luchoro D."/>
            <person name="Gonzales-Siles L."/>
            <person name="Karlsson R."/>
            <person name="Yazdan S."/>
            <person name="Boulund F."/>
            <person name="Johnning A."/>
            <person name="Engstrand L."/>
            <person name="Kristiansson E."/>
            <person name="Moore E."/>
        </authorList>
    </citation>
    <scope>NUCLEOTIDE SEQUENCE [LARGE SCALE GENOMIC DNA]</scope>
    <source>
        <strain evidence="2 3">CCUG 4950</strain>
    </source>
</reference>
<dbReference type="Proteomes" id="UP000190777">
    <property type="component" value="Unassembled WGS sequence"/>
</dbReference>
<feature type="transmembrane region" description="Helical" evidence="1">
    <location>
        <begin position="50"/>
        <end position="70"/>
    </location>
</feature>
<feature type="transmembrane region" description="Helical" evidence="1">
    <location>
        <begin position="20"/>
        <end position="44"/>
    </location>
</feature>
<keyword evidence="1" id="KW-0472">Membrane</keyword>
<evidence type="ECO:0000313" key="3">
    <source>
        <dbReference type="Proteomes" id="UP000190777"/>
    </source>
</evidence>
<evidence type="ECO:0000256" key="1">
    <source>
        <dbReference type="SAM" id="Phobius"/>
    </source>
</evidence>